<dbReference type="AlphaFoldDB" id="A0A2Z7C6K6"/>
<reference evidence="1 2" key="1">
    <citation type="journal article" date="2015" name="Proc. Natl. Acad. Sci. U.S.A.">
        <title>The resurrection genome of Boea hygrometrica: A blueprint for survival of dehydration.</title>
        <authorList>
            <person name="Xiao L."/>
            <person name="Yang G."/>
            <person name="Zhang L."/>
            <person name="Yang X."/>
            <person name="Zhao S."/>
            <person name="Ji Z."/>
            <person name="Zhou Q."/>
            <person name="Hu M."/>
            <person name="Wang Y."/>
            <person name="Chen M."/>
            <person name="Xu Y."/>
            <person name="Jin H."/>
            <person name="Xiao X."/>
            <person name="Hu G."/>
            <person name="Bao F."/>
            <person name="Hu Y."/>
            <person name="Wan P."/>
            <person name="Li L."/>
            <person name="Deng X."/>
            <person name="Kuang T."/>
            <person name="Xiang C."/>
            <person name="Zhu J.K."/>
            <person name="Oliver M.J."/>
            <person name="He Y."/>
        </authorList>
    </citation>
    <scope>NUCLEOTIDE SEQUENCE [LARGE SCALE GENOMIC DNA]</scope>
    <source>
        <strain evidence="2">cv. XS01</strain>
    </source>
</reference>
<accession>A0A2Z7C6K6</accession>
<name>A0A2Z7C6K6_9LAMI</name>
<evidence type="ECO:0000313" key="2">
    <source>
        <dbReference type="Proteomes" id="UP000250235"/>
    </source>
</evidence>
<gene>
    <name evidence="1" type="ORF">F511_04535</name>
</gene>
<keyword evidence="1" id="KW-0378">Hydrolase</keyword>
<dbReference type="Proteomes" id="UP000250235">
    <property type="component" value="Unassembled WGS sequence"/>
</dbReference>
<evidence type="ECO:0000313" key="1">
    <source>
        <dbReference type="EMBL" id="KZV39895.1"/>
    </source>
</evidence>
<sequence length="225" mass="24754">MCSFASRSLTGAAHSGEPACCPLRPRNYSAVLARVCPHCSRVDIFNCTNLDVPLLFQFEYLHSFLIKCTAHRTCLMTVTMSFLGKYRDRKLSEDKRPRPPRLVCGGTQILKLPLLVEGMIRIHCCANRLGFGRWASTCSTVVVTNCAIGAAPRADTNSEVSTQNISLRAPNYLNERAEMCYDGSPTTTETCQGSLKVFPLKPLQCLSQIGCPGIENKDACKAENL</sequence>
<keyword evidence="2" id="KW-1185">Reference proteome</keyword>
<dbReference type="EMBL" id="KV000873">
    <property type="protein sequence ID" value="KZV39895.1"/>
    <property type="molecule type" value="Genomic_DNA"/>
</dbReference>
<proteinExistence type="predicted"/>
<dbReference type="GO" id="GO:0016787">
    <property type="term" value="F:hydrolase activity"/>
    <property type="evidence" value="ECO:0007669"/>
    <property type="project" value="UniProtKB-KW"/>
</dbReference>
<organism evidence="1 2">
    <name type="scientific">Dorcoceras hygrometricum</name>
    <dbReference type="NCBI Taxonomy" id="472368"/>
    <lineage>
        <taxon>Eukaryota</taxon>
        <taxon>Viridiplantae</taxon>
        <taxon>Streptophyta</taxon>
        <taxon>Embryophyta</taxon>
        <taxon>Tracheophyta</taxon>
        <taxon>Spermatophyta</taxon>
        <taxon>Magnoliopsida</taxon>
        <taxon>eudicotyledons</taxon>
        <taxon>Gunneridae</taxon>
        <taxon>Pentapetalae</taxon>
        <taxon>asterids</taxon>
        <taxon>lamiids</taxon>
        <taxon>Lamiales</taxon>
        <taxon>Gesneriaceae</taxon>
        <taxon>Didymocarpoideae</taxon>
        <taxon>Trichosporeae</taxon>
        <taxon>Loxocarpinae</taxon>
        <taxon>Dorcoceras</taxon>
    </lineage>
</organism>
<protein>
    <submittedName>
        <fullName evidence="1">Haloacid dehalogenase-like hydrolase (HAD) superfamily protein</fullName>
    </submittedName>
</protein>